<dbReference type="Proteomes" id="UP000014207">
    <property type="component" value="Unassembled WGS sequence"/>
</dbReference>
<name>R9H5U8_BACT4</name>
<gene>
    <name evidence="1" type="ORF">C799_03328</name>
</gene>
<dbReference type="EMBL" id="ASSM01000010">
    <property type="protein sequence ID" value="EOR99447.1"/>
    <property type="molecule type" value="Genomic_DNA"/>
</dbReference>
<proteinExistence type="predicted"/>
<dbReference type="HOGENOM" id="CLU_3040670_0_0_10"/>
<organism evidence="1 2">
    <name type="scientific">Bacteroides thetaiotaomicron dnLKV9</name>
    <dbReference type="NCBI Taxonomy" id="1235785"/>
    <lineage>
        <taxon>Bacteria</taxon>
        <taxon>Pseudomonadati</taxon>
        <taxon>Bacteroidota</taxon>
        <taxon>Bacteroidia</taxon>
        <taxon>Bacteroidales</taxon>
        <taxon>Bacteroidaceae</taxon>
        <taxon>Bacteroides</taxon>
    </lineage>
</organism>
<sequence>MIADNGYKFAYFYDTQGNYSLDFDYEEDFQKIRKEVRDKCVPDTNCGVNFTRVS</sequence>
<dbReference type="PATRIC" id="fig|1235785.3.peg.3357"/>
<evidence type="ECO:0000313" key="1">
    <source>
        <dbReference type="EMBL" id="EOR99447.1"/>
    </source>
</evidence>
<comment type="caution">
    <text evidence="1">The sequence shown here is derived from an EMBL/GenBank/DDBJ whole genome shotgun (WGS) entry which is preliminary data.</text>
</comment>
<accession>R9H5U8</accession>
<protein>
    <submittedName>
        <fullName evidence="1">Uncharacterized protein</fullName>
    </submittedName>
</protein>
<evidence type="ECO:0000313" key="2">
    <source>
        <dbReference type="Proteomes" id="UP000014207"/>
    </source>
</evidence>
<reference evidence="1 2" key="1">
    <citation type="submission" date="2013-04" db="EMBL/GenBank/DDBJ databases">
        <title>The Genome Sequence of Bacteroides thetaiotaomicron dnLKV9.</title>
        <authorList>
            <consortium name="The Broad Institute Genomics Platform"/>
            <consortium name="The Broad Institute Genome Sequencing Center for Infectious Disease"/>
            <person name="Earl A."/>
            <person name="Xavier R."/>
            <person name="Kuhn K."/>
            <person name="Stappenbeck T."/>
            <person name="Walker B."/>
            <person name="Young S."/>
            <person name="Zeng Q."/>
            <person name="Gargeya S."/>
            <person name="Fitzgerald M."/>
            <person name="Haas B."/>
            <person name="Abouelleil A."/>
            <person name="Allen A.W."/>
            <person name="Alvarado L."/>
            <person name="Arachchi H.M."/>
            <person name="Berlin A.M."/>
            <person name="Chapman S.B."/>
            <person name="Gainer-Dewar J."/>
            <person name="Goldberg J."/>
            <person name="Griggs A."/>
            <person name="Gujja S."/>
            <person name="Hansen M."/>
            <person name="Howarth C."/>
            <person name="Imamovic A."/>
            <person name="Ireland A."/>
            <person name="Larimer J."/>
            <person name="McCowan C."/>
            <person name="Murphy C."/>
            <person name="Pearson M."/>
            <person name="Poon T.W."/>
            <person name="Priest M."/>
            <person name="Roberts A."/>
            <person name="Saif S."/>
            <person name="Shea T."/>
            <person name="Sisk P."/>
            <person name="Sykes S."/>
            <person name="Wortman J."/>
            <person name="Nusbaum C."/>
            <person name="Birren B."/>
        </authorList>
    </citation>
    <scope>NUCLEOTIDE SEQUENCE [LARGE SCALE GENOMIC DNA]</scope>
    <source>
        <strain evidence="2">dnLKV9</strain>
    </source>
</reference>
<dbReference type="AlphaFoldDB" id="R9H5U8"/>